<sequence>MQPMVNIALRGARVAGEQITRSVERLDLIKSEQSSVIEFLEDTCKQAERTIVNAIHKAYPEHQINCEYTGTHKPEDRVCDVIWTVNPIDSISNFSNALPVFALSIACHQRGKLEHAIILNPITGEEFTASRGRGAQLNGKRLRVSNRKLLDNSLIGSGFFGRSSDKAHLDSFQQIFKNITLESGSIYSGGSPALNLAYTAAGRLDGFFQIGLNQWEMEAGILMIQEAGGLLSDFTGNNNFMSSGNLVAGNPKILKALLQNIRPALNDELK</sequence>
<organism evidence="4 5">
    <name type="scientific">Amphritea atlantica</name>
    <dbReference type="NCBI Taxonomy" id="355243"/>
    <lineage>
        <taxon>Bacteria</taxon>
        <taxon>Pseudomonadati</taxon>
        <taxon>Pseudomonadota</taxon>
        <taxon>Gammaproteobacteria</taxon>
        <taxon>Oceanospirillales</taxon>
        <taxon>Oceanospirillaceae</taxon>
        <taxon>Amphritea</taxon>
    </lineage>
</organism>
<dbReference type="GO" id="GO:0006020">
    <property type="term" value="P:inositol metabolic process"/>
    <property type="evidence" value="ECO:0007669"/>
    <property type="project" value="TreeGrafter"/>
</dbReference>
<feature type="binding site" evidence="2">
    <location>
        <position position="67"/>
    </location>
    <ligand>
        <name>Mg(2+)</name>
        <dbReference type="ChEBI" id="CHEBI:18420"/>
        <label>1</label>
        <note>catalytic</note>
    </ligand>
</feature>
<dbReference type="PRINTS" id="PR00377">
    <property type="entry name" value="IMPHPHTASES"/>
</dbReference>
<protein>
    <submittedName>
        <fullName evidence="4">Myo-inositol-1(Or 4)-monophosphatase</fullName>
    </submittedName>
</protein>
<dbReference type="GO" id="GO:0008934">
    <property type="term" value="F:inositol monophosphate 1-phosphatase activity"/>
    <property type="evidence" value="ECO:0007669"/>
    <property type="project" value="InterPro"/>
</dbReference>
<dbReference type="InterPro" id="IPR000760">
    <property type="entry name" value="Inositol_monophosphatase-like"/>
</dbReference>
<dbReference type="InterPro" id="IPR022337">
    <property type="entry name" value="Inositol_monophosphatase_SuhB"/>
</dbReference>
<dbReference type="GO" id="GO:0046872">
    <property type="term" value="F:metal ion binding"/>
    <property type="evidence" value="ECO:0007669"/>
    <property type="project" value="UniProtKB-KW"/>
</dbReference>
<dbReference type="Pfam" id="PF00459">
    <property type="entry name" value="Inositol_P"/>
    <property type="match status" value="1"/>
</dbReference>
<comment type="similarity">
    <text evidence="1">Belongs to the inositol monophosphatase superfamily.</text>
</comment>
<feature type="coiled-coil region" evidence="3">
    <location>
        <begin position="30"/>
        <end position="57"/>
    </location>
</feature>
<name>A0A1H9L315_9GAMM</name>
<dbReference type="Proteomes" id="UP000198749">
    <property type="component" value="Unassembled WGS sequence"/>
</dbReference>
<dbReference type="PANTHER" id="PTHR20854">
    <property type="entry name" value="INOSITOL MONOPHOSPHATASE"/>
    <property type="match status" value="1"/>
</dbReference>
<gene>
    <name evidence="4" type="ORF">SAMN03080615_03762</name>
</gene>
<evidence type="ECO:0000313" key="5">
    <source>
        <dbReference type="Proteomes" id="UP000198749"/>
    </source>
</evidence>
<evidence type="ECO:0000256" key="2">
    <source>
        <dbReference type="PIRSR" id="PIRSR600760-2"/>
    </source>
</evidence>
<dbReference type="Gene3D" id="3.40.190.80">
    <property type="match status" value="1"/>
</dbReference>
<dbReference type="CDD" id="cd01637">
    <property type="entry name" value="IMPase_like"/>
    <property type="match status" value="1"/>
</dbReference>
<keyword evidence="5" id="KW-1185">Reference proteome</keyword>
<dbReference type="PRINTS" id="PR01959">
    <property type="entry name" value="SBIMPHPHTASE"/>
</dbReference>
<feature type="binding site" evidence="2">
    <location>
        <position position="88"/>
    </location>
    <ligand>
        <name>Mg(2+)</name>
        <dbReference type="ChEBI" id="CHEBI:18420"/>
        <label>1</label>
        <note>catalytic</note>
    </ligand>
</feature>
<evidence type="ECO:0000256" key="3">
    <source>
        <dbReference type="SAM" id="Coils"/>
    </source>
</evidence>
<dbReference type="STRING" id="355243.SAMN03080615_03762"/>
<comment type="cofactor">
    <cofactor evidence="2">
        <name>Mg(2+)</name>
        <dbReference type="ChEBI" id="CHEBI:18420"/>
    </cofactor>
</comment>
<proteinExistence type="inferred from homology"/>
<dbReference type="PANTHER" id="PTHR20854:SF4">
    <property type="entry name" value="INOSITOL-1-MONOPHOSPHATASE-RELATED"/>
    <property type="match status" value="1"/>
</dbReference>
<accession>A0A1H9L315</accession>
<dbReference type="AlphaFoldDB" id="A0A1H9L315"/>
<keyword evidence="2" id="KW-0460">Magnesium</keyword>
<keyword evidence="3" id="KW-0175">Coiled coil</keyword>
<evidence type="ECO:0000313" key="4">
    <source>
        <dbReference type="EMBL" id="SER05557.1"/>
    </source>
</evidence>
<dbReference type="SUPFAM" id="SSF56655">
    <property type="entry name" value="Carbohydrate phosphatase"/>
    <property type="match status" value="1"/>
</dbReference>
<evidence type="ECO:0000256" key="1">
    <source>
        <dbReference type="ARBA" id="ARBA00009759"/>
    </source>
</evidence>
<feature type="binding site" evidence="2">
    <location>
        <position position="89"/>
    </location>
    <ligand>
        <name>Mg(2+)</name>
        <dbReference type="ChEBI" id="CHEBI:18420"/>
        <label>1</label>
        <note>catalytic</note>
    </ligand>
</feature>
<reference evidence="5" key="1">
    <citation type="submission" date="2016-10" db="EMBL/GenBank/DDBJ databases">
        <authorList>
            <person name="Varghese N."/>
            <person name="Submissions S."/>
        </authorList>
    </citation>
    <scope>NUCLEOTIDE SEQUENCE [LARGE SCALE GENOMIC DNA]</scope>
    <source>
        <strain evidence="5">DSM 18887</strain>
    </source>
</reference>
<dbReference type="GO" id="GO:0007165">
    <property type="term" value="P:signal transduction"/>
    <property type="evidence" value="ECO:0007669"/>
    <property type="project" value="TreeGrafter"/>
</dbReference>
<keyword evidence="2" id="KW-0479">Metal-binding</keyword>
<dbReference type="RefSeq" id="WP_232846465.1">
    <property type="nucleotide sequence ID" value="NZ_AP025284.1"/>
</dbReference>
<dbReference type="EMBL" id="FOGB01000015">
    <property type="protein sequence ID" value="SER05557.1"/>
    <property type="molecule type" value="Genomic_DNA"/>
</dbReference>
<dbReference type="Gene3D" id="3.30.540.10">
    <property type="entry name" value="Fructose-1,6-Bisphosphatase, subunit A, domain 1"/>
    <property type="match status" value="1"/>
</dbReference>